<protein>
    <submittedName>
        <fullName evidence="2">Unannotated protein</fullName>
    </submittedName>
</protein>
<name>A0A6J7J004_9ZZZZ</name>
<dbReference type="Pfam" id="PF03372">
    <property type="entry name" value="Exo_endo_phos"/>
    <property type="match status" value="1"/>
</dbReference>
<reference evidence="2" key="1">
    <citation type="submission" date="2020-05" db="EMBL/GenBank/DDBJ databases">
        <authorList>
            <person name="Chiriac C."/>
            <person name="Salcher M."/>
            <person name="Ghai R."/>
            <person name="Kavagutti S V."/>
        </authorList>
    </citation>
    <scope>NUCLEOTIDE SEQUENCE</scope>
</reference>
<feature type="domain" description="Endonuclease/exonuclease/phosphatase" evidence="1">
    <location>
        <begin position="12"/>
        <end position="248"/>
    </location>
</feature>
<organism evidence="2">
    <name type="scientific">freshwater metagenome</name>
    <dbReference type="NCBI Taxonomy" id="449393"/>
    <lineage>
        <taxon>unclassified sequences</taxon>
        <taxon>metagenomes</taxon>
        <taxon>ecological metagenomes</taxon>
    </lineage>
</organism>
<dbReference type="Gene3D" id="3.60.10.10">
    <property type="entry name" value="Endonuclease/exonuclease/phosphatase"/>
    <property type="match status" value="1"/>
</dbReference>
<dbReference type="AlphaFoldDB" id="A0A6J7J004"/>
<evidence type="ECO:0000313" key="2">
    <source>
        <dbReference type="EMBL" id="CAB4935944.1"/>
    </source>
</evidence>
<accession>A0A6J7J004</accession>
<gene>
    <name evidence="2" type="ORF">UFOPK3774_00339</name>
</gene>
<evidence type="ECO:0000259" key="1">
    <source>
        <dbReference type="Pfam" id="PF03372"/>
    </source>
</evidence>
<dbReference type="InterPro" id="IPR036691">
    <property type="entry name" value="Endo/exonu/phosph_ase_sf"/>
</dbReference>
<dbReference type="InterPro" id="IPR005135">
    <property type="entry name" value="Endo/exonuclease/phosphatase"/>
</dbReference>
<sequence>MAIPPSAEVIPSKLLANSAGELDADIYLFQEVDHHQVRSGEINQMELISREVAASKKAEWRFAPTLIGTPGEKWRKSNSDESFVNSHICSYGIGIVSRIPIKEWRRIDLGKSVVGMPLLIPTPRGVRPIYVRDEPRIAIAAITQSGWIIINTHLSFVPFVNKFQLAKLKRWAVALGREFGIAKERIIIGGDLNLPAKWLVQSKNWRSLLSAATYPSWQAKVQFDFFLGAPGIQVARSEVRAHAGVSDHLAITIELPE</sequence>
<dbReference type="SUPFAM" id="SSF56219">
    <property type="entry name" value="DNase I-like"/>
    <property type="match status" value="1"/>
</dbReference>
<dbReference type="GO" id="GO:0003824">
    <property type="term" value="F:catalytic activity"/>
    <property type="evidence" value="ECO:0007669"/>
    <property type="project" value="InterPro"/>
</dbReference>
<dbReference type="EMBL" id="CAFBNG010000041">
    <property type="protein sequence ID" value="CAB4935944.1"/>
    <property type="molecule type" value="Genomic_DNA"/>
</dbReference>
<proteinExistence type="predicted"/>